<protein>
    <submittedName>
        <fullName evidence="1">Uncharacterized protein</fullName>
    </submittedName>
</protein>
<dbReference type="Proteomes" id="UP000485058">
    <property type="component" value="Unassembled WGS sequence"/>
</dbReference>
<keyword evidence="2" id="KW-1185">Reference proteome</keyword>
<evidence type="ECO:0000313" key="2">
    <source>
        <dbReference type="Proteomes" id="UP000485058"/>
    </source>
</evidence>
<name>A0A6A0A0P8_HAELA</name>
<comment type="caution">
    <text evidence="1">The sequence shown here is derived from an EMBL/GenBank/DDBJ whole genome shotgun (WGS) entry which is preliminary data.</text>
</comment>
<feature type="non-terminal residue" evidence="1">
    <location>
        <position position="1"/>
    </location>
</feature>
<gene>
    <name evidence="1" type="ORF">HaLaN_22781</name>
</gene>
<proteinExistence type="predicted"/>
<evidence type="ECO:0000313" key="1">
    <source>
        <dbReference type="EMBL" id="GFH24904.1"/>
    </source>
</evidence>
<dbReference type="AlphaFoldDB" id="A0A6A0A0P8"/>
<sequence length="64" mass="6758">MLFRKSLRLASCDVQAIHATSTLAPCASLAEHAELAASTLQPWMTDPSGCARCAAWRRDPGSGA</sequence>
<organism evidence="1 2">
    <name type="scientific">Haematococcus lacustris</name>
    <name type="common">Green alga</name>
    <name type="synonym">Haematococcus pluvialis</name>
    <dbReference type="NCBI Taxonomy" id="44745"/>
    <lineage>
        <taxon>Eukaryota</taxon>
        <taxon>Viridiplantae</taxon>
        <taxon>Chlorophyta</taxon>
        <taxon>core chlorophytes</taxon>
        <taxon>Chlorophyceae</taxon>
        <taxon>CS clade</taxon>
        <taxon>Chlamydomonadales</taxon>
        <taxon>Haematococcaceae</taxon>
        <taxon>Haematococcus</taxon>
    </lineage>
</organism>
<accession>A0A6A0A0P8</accession>
<dbReference type="EMBL" id="BLLF01002664">
    <property type="protein sequence ID" value="GFH24904.1"/>
    <property type="molecule type" value="Genomic_DNA"/>
</dbReference>
<reference evidence="1 2" key="1">
    <citation type="submission" date="2020-02" db="EMBL/GenBank/DDBJ databases">
        <title>Draft genome sequence of Haematococcus lacustris strain NIES-144.</title>
        <authorList>
            <person name="Morimoto D."/>
            <person name="Nakagawa S."/>
            <person name="Yoshida T."/>
            <person name="Sawayama S."/>
        </authorList>
    </citation>
    <scope>NUCLEOTIDE SEQUENCE [LARGE SCALE GENOMIC DNA]</scope>
    <source>
        <strain evidence="1 2">NIES-144</strain>
    </source>
</reference>